<evidence type="ECO:0000313" key="7">
    <source>
        <dbReference type="EMBL" id="MQT89574.1"/>
    </source>
</evidence>
<name>A0A6A7YSS9_9PSED</name>
<dbReference type="RefSeq" id="WP_153328174.1">
    <property type="nucleotide sequence ID" value="NZ_WIWI01000024.1"/>
</dbReference>
<dbReference type="PROSITE" id="PS50893">
    <property type="entry name" value="ABC_TRANSPORTER_2"/>
    <property type="match status" value="1"/>
</dbReference>
<organism evidence="6 8">
    <name type="scientific">Pseudomonas helleri</name>
    <dbReference type="NCBI Taxonomy" id="1608996"/>
    <lineage>
        <taxon>Bacteria</taxon>
        <taxon>Pseudomonadati</taxon>
        <taxon>Pseudomonadota</taxon>
        <taxon>Gammaproteobacteria</taxon>
        <taxon>Pseudomonadales</taxon>
        <taxon>Pseudomonadaceae</taxon>
        <taxon>Pseudomonas</taxon>
    </lineage>
</organism>
<reference evidence="8 9" key="1">
    <citation type="submission" date="2019-10" db="EMBL/GenBank/DDBJ databases">
        <title>Evaluation of single-gene subtyping targets for Pseudomonas.</title>
        <authorList>
            <person name="Reichler S.J."/>
            <person name="Orsi R.H."/>
            <person name="Wiedmann M."/>
            <person name="Martin N.H."/>
            <person name="Murphy S.I."/>
        </authorList>
    </citation>
    <scope>NUCLEOTIDE SEQUENCE [LARGE SCALE GENOMIC DNA]</scope>
    <source>
        <strain evidence="7 9">FSL R10-3254</strain>
        <strain evidence="6 8">FSL R10-3257</strain>
    </source>
</reference>
<dbReference type="InterPro" id="IPR050166">
    <property type="entry name" value="ABC_transporter_ATP-bind"/>
</dbReference>
<evidence type="ECO:0000256" key="1">
    <source>
        <dbReference type="ARBA" id="ARBA00005417"/>
    </source>
</evidence>
<dbReference type="PANTHER" id="PTHR42788">
    <property type="entry name" value="TAURINE IMPORT ATP-BINDING PROTEIN-RELATED"/>
    <property type="match status" value="1"/>
</dbReference>
<dbReference type="InterPro" id="IPR027417">
    <property type="entry name" value="P-loop_NTPase"/>
</dbReference>
<dbReference type="InterPro" id="IPR003439">
    <property type="entry name" value="ABC_transporter-like_ATP-bd"/>
</dbReference>
<evidence type="ECO:0000256" key="3">
    <source>
        <dbReference type="ARBA" id="ARBA00022741"/>
    </source>
</evidence>
<keyword evidence="2" id="KW-0813">Transport</keyword>
<protein>
    <submittedName>
        <fullName evidence="6">ATP-binding cassette domain-containing protein</fullName>
    </submittedName>
</protein>
<keyword evidence="4 6" id="KW-0067">ATP-binding</keyword>
<dbReference type="GO" id="GO:0016887">
    <property type="term" value="F:ATP hydrolysis activity"/>
    <property type="evidence" value="ECO:0007669"/>
    <property type="project" value="InterPro"/>
</dbReference>
<comment type="similarity">
    <text evidence="1">Belongs to the ABC transporter superfamily.</text>
</comment>
<dbReference type="EMBL" id="WIWI01000024">
    <property type="protein sequence ID" value="MQT89574.1"/>
    <property type="molecule type" value="Genomic_DNA"/>
</dbReference>
<comment type="caution">
    <text evidence="6">The sequence shown here is derived from an EMBL/GenBank/DDBJ whole genome shotgun (WGS) entry which is preliminary data.</text>
</comment>
<evidence type="ECO:0000256" key="2">
    <source>
        <dbReference type="ARBA" id="ARBA00022448"/>
    </source>
</evidence>
<evidence type="ECO:0000256" key="4">
    <source>
        <dbReference type="ARBA" id="ARBA00022840"/>
    </source>
</evidence>
<dbReference type="Proteomes" id="UP000441404">
    <property type="component" value="Unassembled WGS sequence"/>
</dbReference>
<feature type="domain" description="ABC transporter" evidence="5">
    <location>
        <begin position="7"/>
        <end position="234"/>
    </location>
</feature>
<dbReference type="Gene3D" id="3.40.50.300">
    <property type="entry name" value="P-loop containing nucleotide triphosphate hydrolases"/>
    <property type="match status" value="1"/>
</dbReference>
<dbReference type="AlphaFoldDB" id="A0A6A7YSS9"/>
<dbReference type="GO" id="GO:0005524">
    <property type="term" value="F:ATP binding"/>
    <property type="evidence" value="ECO:0007669"/>
    <property type="project" value="UniProtKB-KW"/>
</dbReference>
<evidence type="ECO:0000313" key="9">
    <source>
        <dbReference type="Proteomes" id="UP000489190"/>
    </source>
</evidence>
<accession>A0A6A7YSS9</accession>
<dbReference type="SUPFAM" id="SSF52540">
    <property type="entry name" value="P-loop containing nucleoside triphosphate hydrolases"/>
    <property type="match status" value="1"/>
</dbReference>
<sequence>MSRGATLSFRGLSKQFEGGTRVDVGDLDIKAGSFTVLLGRSGCGKSTLLNIAAGLQQPSTGHLLYDDQALTGNKPDSALIFQQNNLFPWMSAAENIAIALLNRGLNREDANRRAGQLLAEVGLAEFAQHRPGALSGGMCQRIALARALALEPRLLLLDEPFSALDAQTRRLMQEQLLRAWSNSGATVLMVTHDLQEALLLADRIVLMASAPHGHIAQILEIDMPRPRLGRSEALLDLQERLDAFLTHETRLAEHF</sequence>
<dbReference type="Pfam" id="PF00005">
    <property type="entry name" value="ABC_tran"/>
    <property type="match status" value="1"/>
</dbReference>
<dbReference type="PROSITE" id="PS00211">
    <property type="entry name" value="ABC_TRANSPORTER_1"/>
    <property type="match status" value="1"/>
</dbReference>
<evidence type="ECO:0000313" key="6">
    <source>
        <dbReference type="EMBL" id="MQT45542.1"/>
    </source>
</evidence>
<dbReference type="Proteomes" id="UP000489190">
    <property type="component" value="Unassembled WGS sequence"/>
</dbReference>
<gene>
    <name evidence="7" type="ORF">GHO39_10575</name>
    <name evidence="6" type="ORF">GHO40_02155</name>
</gene>
<evidence type="ECO:0000313" key="8">
    <source>
        <dbReference type="Proteomes" id="UP000441404"/>
    </source>
</evidence>
<dbReference type="PANTHER" id="PTHR42788:SF13">
    <property type="entry name" value="ALIPHATIC SULFONATES IMPORT ATP-BINDING PROTEIN SSUB"/>
    <property type="match status" value="1"/>
</dbReference>
<keyword evidence="3" id="KW-0547">Nucleotide-binding</keyword>
<dbReference type="InterPro" id="IPR017871">
    <property type="entry name" value="ABC_transporter-like_CS"/>
</dbReference>
<dbReference type="EMBL" id="WIWJ01000003">
    <property type="protein sequence ID" value="MQT45542.1"/>
    <property type="molecule type" value="Genomic_DNA"/>
</dbReference>
<dbReference type="SMART" id="SM00382">
    <property type="entry name" value="AAA"/>
    <property type="match status" value="1"/>
</dbReference>
<proteinExistence type="inferred from homology"/>
<dbReference type="InterPro" id="IPR003593">
    <property type="entry name" value="AAA+_ATPase"/>
</dbReference>
<evidence type="ECO:0000259" key="5">
    <source>
        <dbReference type="PROSITE" id="PS50893"/>
    </source>
</evidence>